<evidence type="ECO:0000313" key="2">
    <source>
        <dbReference type="EMBL" id="KKT46588.1"/>
    </source>
</evidence>
<dbReference type="AlphaFoldDB" id="A0A0G1HJ67"/>
<evidence type="ECO:0000256" key="1">
    <source>
        <dbReference type="SAM" id="MobiDB-lite"/>
    </source>
</evidence>
<dbReference type="Proteomes" id="UP000034063">
    <property type="component" value="Unassembled WGS sequence"/>
</dbReference>
<feature type="compositionally biased region" description="Pro residues" evidence="1">
    <location>
        <begin position="116"/>
        <end position="128"/>
    </location>
</feature>
<proteinExistence type="predicted"/>
<protein>
    <submittedName>
        <fullName evidence="2">Uncharacterized protein</fullName>
    </submittedName>
</protein>
<organism evidence="2 3">
    <name type="scientific">Candidatus Gottesmanbacteria bacterium GW2011_GWA2_44_17</name>
    <dbReference type="NCBI Taxonomy" id="1618444"/>
    <lineage>
        <taxon>Bacteria</taxon>
        <taxon>Candidatus Gottesmaniibacteriota</taxon>
    </lineage>
</organism>
<comment type="caution">
    <text evidence="2">The sequence shown here is derived from an EMBL/GenBank/DDBJ whole genome shotgun (WGS) entry which is preliminary data.</text>
</comment>
<dbReference type="EMBL" id="LCIB01000021">
    <property type="protein sequence ID" value="KKT46588.1"/>
    <property type="molecule type" value="Genomic_DNA"/>
</dbReference>
<feature type="region of interest" description="Disordered" evidence="1">
    <location>
        <begin position="90"/>
        <end position="130"/>
    </location>
</feature>
<evidence type="ECO:0000313" key="3">
    <source>
        <dbReference type="Proteomes" id="UP000034063"/>
    </source>
</evidence>
<accession>A0A0G1HJ67</accession>
<name>A0A0G1HJ67_9BACT</name>
<sequence>MNRFLKIILLVLVLIPALFLIITSQSSKNMFDWKASAYDLTGGGTPNPDTPPGCPYPCYYLDPTNPANECAGGQPNCDANVGGQDGEFYQDENGDYWFSPNDDDDDEGGGGGYNPPNIPTPPTPPPPSTGTIQVYTVTADTTSYLMNCDQLPLVKTCIDTPGAPGCDTIPGNKSYLIGTVTYLNGIYQDTQTDTTGSRFINAPSNYIYRIANSKPGFSSYGVCHQQTPPETTTWIEGNSDYLYPTKTITFIVGMGPILPWFQIQLGGNSYGDSVFSLMPLFSTQSLLFDQTSAPTSPGILSSFTGFDLSESQASVGLINISSTNWSTNNAMTAKDWYVLFSHRLAQAALVPYGEFGGKPDQVVGARYTIYTTAESPIHDLTINQPWVVADGEKLIVIVDGTLDIRSTITIQGNGFVAFVVKNDITVNAAVGTTWDSTTPLVEGMYIAGGTFKTGTSTDPSTERFVGKGTFAAQTILLERNLSATDHNKDTSADLFYYNPSFLILMPDILKDLSYTWEEVAP</sequence>
<reference evidence="2 3" key="1">
    <citation type="journal article" date="2015" name="Nature">
        <title>rRNA introns, odd ribosomes, and small enigmatic genomes across a large radiation of phyla.</title>
        <authorList>
            <person name="Brown C.T."/>
            <person name="Hug L.A."/>
            <person name="Thomas B.C."/>
            <person name="Sharon I."/>
            <person name="Castelle C.J."/>
            <person name="Singh A."/>
            <person name="Wilkins M.J."/>
            <person name="Williams K.H."/>
            <person name="Banfield J.F."/>
        </authorList>
    </citation>
    <scope>NUCLEOTIDE SEQUENCE [LARGE SCALE GENOMIC DNA]</scope>
</reference>
<gene>
    <name evidence="2" type="ORF">UW37_C0021G0013</name>
</gene>